<dbReference type="AlphaFoldDB" id="A0A6B0TLQ8"/>
<organism evidence="2 3">
    <name type="scientific">Oceanomicrobium pacificus</name>
    <dbReference type="NCBI Taxonomy" id="2692916"/>
    <lineage>
        <taxon>Bacteria</taxon>
        <taxon>Pseudomonadati</taxon>
        <taxon>Pseudomonadota</taxon>
        <taxon>Alphaproteobacteria</taxon>
        <taxon>Rhodobacterales</taxon>
        <taxon>Paracoccaceae</taxon>
        <taxon>Oceanomicrobium</taxon>
    </lineage>
</organism>
<gene>
    <name evidence="2" type="ORF">GSH16_08400</name>
</gene>
<keyword evidence="1" id="KW-0472">Membrane</keyword>
<feature type="transmembrane region" description="Helical" evidence="1">
    <location>
        <begin position="42"/>
        <end position="58"/>
    </location>
</feature>
<sequence>MNISFDRILSDLQKTSSFVQDQIGIVFNDGFGIETTANQNQILMYAGIVALVVVMVRIRGAMRNSDARSYDFGRYG</sequence>
<proteinExistence type="predicted"/>
<dbReference type="RefSeq" id="WP_160853970.1">
    <property type="nucleotide sequence ID" value="NZ_WUWG01000003.1"/>
</dbReference>
<evidence type="ECO:0000256" key="1">
    <source>
        <dbReference type="SAM" id="Phobius"/>
    </source>
</evidence>
<protein>
    <submittedName>
        <fullName evidence="2">Uncharacterized protein</fullName>
    </submittedName>
</protein>
<comment type="caution">
    <text evidence="2">The sequence shown here is derived from an EMBL/GenBank/DDBJ whole genome shotgun (WGS) entry which is preliminary data.</text>
</comment>
<accession>A0A6B0TLQ8</accession>
<dbReference type="EMBL" id="WUWG01000003">
    <property type="protein sequence ID" value="MXU65467.1"/>
    <property type="molecule type" value="Genomic_DNA"/>
</dbReference>
<keyword evidence="3" id="KW-1185">Reference proteome</keyword>
<keyword evidence="1" id="KW-1133">Transmembrane helix</keyword>
<reference evidence="2 3" key="1">
    <citation type="submission" date="2019-12" db="EMBL/GenBank/DDBJ databases">
        <title>Strain KN286 was isolated from seawater, which was collected from Caroline Seamount in the tropical western Pacific.</title>
        <authorList>
            <person name="Wang Q."/>
        </authorList>
    </citation>
    <scope>NUCLEOTIDE SEQUENCE [LARGE SCALE GENOMIC DNA]</scope>
    <source>
        <strain evidence="2 3">KN286</strain>
    </source>
</reference>
<dbReference type="Proteomes" id="UP000436016">
    <property type="component" value="Unassembled WGS sequence"/>
</dbReference>
<evidence type="ECO:0000313" key="3">
    <source>
        <dbReference type="Proteomes" id="UP000436016"/>
    </source>
</evidence>
<name>A0A6B0TLQ8_9RHOB</name>
<keyword evidence="1" id="KW-0812">Transmembrane</keyword>
<evidence type="ECO:0000313" key="2">
    <source>
        <dbReference type="EMBL" id="MXU65467.1"/>
    </source>
</evidence>